<gene>
    <name evidence="8" type="ORF">KIN20_012798</name>
</gene>
<feature type="transmembrane region" description="Helical" evidence="7">
    <location>
        <begin position="115"/>
        <end position="137"/>
    </location>
</feature>
<organism evidence="8 9">
    <name type="scientific">Parelaphostrongylus tenuis</name>
    <name type="common">Meningeal worm</name>
    <dbReference type="NCBI Taxonomy" id="148309"/>
    <lineage>
        <taxon>Eukaryota</taxon>
        <taxon>Metazoa</taxon>
        <taxon>Ecdysozoa</taxon>
        <taxon>Nematoda</taxon>
        <taxon>Chromadorea</taxon>
        <taxon>Rhabditida</taxon>
        <taxon>Rhabditina</taxon>
        <taxon>Rhabditomorpha</taxon>
        <taxon>Strongyloidea</taxon>
        <taxon>Metastrongylidae</taxon>
        <taxon>Parelaphostrongylus</taxon>
    </lineage>
</organism>
<sequence length="217" mass="25077">MVYHKVMTRWTPHTLTDHYRAAREAICGNLFVRLHRHYLLESIISGNEAYFDTLFRCPSVYVTEFVINQGLLELIIFDCNRRLWRKSKKSVQMVFRWCIRFGVFISRSSIKFVQFNMTTIAFVLPLLQFLNMVFLIFNAIYAFVPHFAIMCAIVLYEGLIGGASYVNTFNHIHRKVDPAIREFALSTVIIGDTIGLLTAGILAIPIHNAICAMPWYS</sequence>
<dbReference type="PANTHER" id="PTHR10981">
    <property type="entry name" value="BATTENIN"/>
    <property type="match status" value="1"/>
</dbReference>
<evidence type="ECO:0000256" key="5">
    <source>
        <dbReference type="ARBA" id="ARBA00022989"/>
    </source>
</evidence>
<feature type="transmembrane region" description="Helical" evidence="7">
    <location>
        <begin position="183"/>
        <end position="206"/>
    </location>
</feature>
<name>A0AAD5QN18_PARTN</name>
<keyword evidence="6 7" id="KW-0472">Membrane</keyword>
<dbReference type="PANTHER" id="PTHR10981:SF0">
    <property type="entry name" value="BATTENIN"/>
    <property type="match status" value="1"/>
</dbReference>
<dbReference type="GO" id="GO:0005765">
    <property type="term" value="C:lysosomal membrane"/>
    <property type="evidence" value="ECO:0007669"/>
    <property type="project" value="UniProtKB-SubCell"/>
</dbReference>
<evidence type="ECO:0000256" key="7">
    <source>
        <dbReference type="RuleBase" id="RU361113"/>
    </source>
</evidence>
<comment type="caution">
    <text evidence="7">Lacks conserved residue(s) required for the propagation of feature annotation.</text>
</comment>
<keyword evidence="7" id="KW-0458">Lysosome</keyword>
<comment type="subcellular location">
    <subcellularLocation>
        <location evidence="1">Endomembrane system</location>
        <topology evidence="1">Multi-pass membrane protein</topology>
    </subcellularLocation>
    <subcellularLocation>
        <location evidence="7">Lysosome membrane</location>
        <topology evidence="7">Multi-pass membrane protein</topology>
    </subcellularLocation>
</comment>
<dbReference type="InterPro" id="IPR036259">
    <property type="entry name" value="MFS_trans_sf"/>
</dbReference>
<dbReference type="PRINTS" id="PR01315">
    <property type="entry name" value="BATTENIN"/>
</dbReference>
<dbReference type="Pfam" id="PF02487">
    <property type="entry name" value="CLN3"/>
    <property type="match status" value="1"/>
</dbReference>
<accession>A0AAD5QN18</accession>
<dbReference type="EMBL" id="JAHQIW010002475">
    <property type="protein sequence ID" value="KAJ1355404.1"/>
    <property type="molecule type" value="Genomic_DNA"/>
</dbReference>
<evidence type="ECO:0000256" key="3">
    <source>
        <dbReference type="ARBA" id="ARBA00022448"/>
    </source>
</evidence>
<dbReference type="InterPro" id="IPR003492">
    <property type="entry name" value="Battenin_disease_Cln3"/>
</dbReference>
<dbReference type="AlphaFoldDB" id="A0AAD5QN18"/>
<dbReference type="GO" id="GO:0012505">
    <property type="term" value="C:endomembrane system"/>
    <property type="evidence" value="ECO:0007669"/>
    <property type="project" value="UniProtKB-SubCell"/>
</dbReference>
<evidence type="ECO:0000313" key="8">
    <source>
        <dbReference type="EMBL" id="KAJ1355404.1"/>
    </source>
</evidence>
<comment type="similarity">
    <text evidence="2 7">Belongs to the battenin family.</text>
</comment>
<keyword evidence="3" id="KW-0813">Transport</keyword>
<evidence type="ECO:0000256" key="6">
    <source>
        <dbReference type="ARBA" id="ARBA00023136"/>
    </source>
</evidence>
<comment type="caution">
    <text evidence="8">The sequence shown here is derived from an EMBL/GenBank/DDBJ whole genome shotgun (WGS) entry which is preliminary data.</text>
</comment>
<evidence type="ECO:0000256" key="4">
    <source>
        <dbReference type="ARBA" id="ARBA00022692"/>
    </source>
</evidence>
<dbReference type="Proteomes" id="UP001196413">
    <property type="component" value="Unassembled WGS sequence"/>
</dbReference>
<evidence type="ECO:0000256" key="2">
    <source>
        <dbReference type="ARBA" id="ARBA00007467"/>
    </source>
</evidence>
<keyword evidence="5 7" id="KW-1133">Transmembrane helix</keyword>
<dbReference type="SUPFAM" id="SSF103473">
    <property type="entry name" value="MFS general substrate transporter"/>
    <property type="match status" value="1"/>
</dbReference>
<keyword evidence="4 7" id="KW-0812">Transmembrane</keyword>
<dbReference type="GO" id="GO:0051453">
    <property type="term" value="P:regulation of intracellular pH"/>
    <property type="evidence" value="ECO:0007669"/>
    <property type="project" value="TreeGrafter"/>
</dbReference>
<evidence type="ECO:0000256" key="1">
    <source>
        <dbReference type="ARBA" id="ARBA00004127"/>
    </source>
</evidence>
<reference evidence="8" key="1">
    <citation type="submission" date="2021-06" db="EMBL/GenBank/DDBJ databases">
        <title>Parelaphostrongylus tenuis whole genome reference sequence.</title>
        <authorList>
            <person name="Garwood T.J."/>
            <person name="Larsen P.A."/>
            <person name="Fountain-Jones N.M."/>
            <person name="Garbe J.R."/>
            <person name="Macchietto M.G."/>
            <person name="Kania S.A."/>
            <person name="Gerhold R.W."/>
            <person name="Richards J.E."/>
            <person name="Wolf T.M."/>
        </authorList>
    </citation>
    <scope>NUCLEOTIDE SEQUENCE</scope>
    <source>
        <strain evidence="8">MNPRO001-30</strain>
        <tissue evidence="8">Meninges</tissue>
    </source>
</reference>
<evidence type="ECO:0000313" key="9">
    <source>
        <dbReference type="Proteomes" id="UP001196413"/>
    </source>
</evidence>
<dbReference type="GO" id="GO:0007040">
    <property type="term" value="P:lysosome organization"/>
    <property type="evidence" value="ECO:0007669"/>
    <property type="project" value="TreeGrafter"/>
</dbReference>
<proteinExistence type="inferred from homology"/>
<protein>
    <recommendedName>
        <fullName evidence="7">Battenin</fullName>
    </recommendedName>
</protein>
<keyword evidence="9" id="KW-1185">Reference proteome</keyword>
<feature type="transmembrane region" description="Helical" evidence="7">
    <location>
        <begin position="143"/>
        <end position="162"/>
    </location>
</feature>